<evidence type="ECO:0000313" key="1">
    <source>
        <dbReference type="EMBL" id="AYF31473.1"/>
    </source>
</evidence>
<sequence>MSRRRRRERPATPAEQQQIEQIAALADVALTAPSMADRRRALNRMRRITDRLADPGKLTGLPPAELHDALTERCVDTPKQVRKP</sequence>
<dbReference type="AlphaFoldDB" id="A0A386WU10"/>
<accession>A0A386WU10</accession>
<organism evidence="1 2">
    <name type="scientific">Micromonospora tulbaghiae</name>
    <dbReference type="NCBI Taxonomy" id="479978"/>
    <lineage>
        <taxon>Bacteria</taxon>
        <taxon>Bacillati</taxon>
        <taxon>Actinomycetota</taxon>
        <taxon>Actinomycetes</taxon>
        <taxon>Micromonosporales</taxon>
        <taxon>Micromonosporaceae</taxon>
        <taxon>Micromonospora</taxon>
    </lineage>
</organism>
<dbReference type="RefSeq" id="WP_120573006.1">
    <property type="nucleotide sequence ID" value="NZ_CP024087.1"/>
</dbReference>
<proteinExistence type="predicted"/>
<name>A0A386WU10_9ACTN</name>
<evidence type="ECO:0000313" key="2">
    <source>
        <dbReference type="Proteomes" id="UP000267804"/>
    </source>
</evidence>
<dbReference type="KEGG" id="mtua:CSH63_29310"/>
<reference evidence="1 2" key="1">
    <citation type="submission" date="2017-10" db="EMBL/GenBank/DDBJ databases">
        <title>Integration of genomic and chemical information greatly accelerates assignment of the full stereostructure of myelolactone, a potent inhibitor of myeloma from a marine-derived Micromonospora.</title>
        <authorList>
            <person name="Kim M.C."/>
            <person name="Machado H."/>
            <person name="Jensen P.R."/>
            <person name="Fenical W."/>
        </authorList>
    </citation>
    <scope>NUCLEOTIDE SEQUENCE [LARGE SCALE GENOMIC DNA]</scope>
    <source>
        <strain evidence="1 2">CNY-010</strain>
    </source>
</reference>
<dbReference type="EMBL" id="CP024087">
    <property type="protein sequence ID" value="AYF31473.1"/>
    <property type="molecule type" value="Genomic_DNA"/>
</dbReference>
<protein>
    <submittedName>
        <fullName evidence="1">Uncharacterized protein</fullName>
    </submittedName>
</protein>
<gene>
    <name evidence="1" type="ORF">CSH63_29310</name>
</gene>
<dbReference type="Proteomes" id="UP000267804">
    <property type="component" value="Chromosome"/>
</dbReference>